<keyword evidence="2" id="KW-1185">Reference proteome</keyword>
<sequence length="126" mass="13626">MVAGWRVDRREEQAERHRTYLAKLVPLLEEQGLFTLITKTVKLSVAGGDYKASTSMLDFYPPELDVWGADGSPVTTIAIDDGRASETPCYTYRRRGGGAPQVLCPIDAPADGAQSVAAMAKAGPER</sequence>
<dbReference type="Proteomes" id="UP000555564">
    <property type="component" value="Unassembled WGS sequence"/>
</dbReference>
<evidence type="ECO:0000313" key="2">
    <source>
        <dbReference type="Proteomes" id="UP000555564"/>
    </source>
</evidence>
<reference evidence="1 2" key="1">
    <citation type="submission" date="2020-08" db="EMBL/GenBank/DDBJ databases">
        <title>Sequencing the genomes of 1000 actinobacteria strains.</title>
        <authorList>
            <person name="Klenk H.-P."/>
        </authorList>
    </citation>
    <scope>NUCLEOTIDE SEQUENCE [LARGE SCALE GENOMIC DNA]</scope>
    <source>
        <strain evidence="1 2">DSM 44936</strain>
    </source>
</reference>
<accession>A0A7X0IBF0</accession>
<name>A0A7X0IBF0_9ACTN</name>
<dbReference type="RefSeq" id="WP_184978617.1">
    <property type="nucleotide sequence ID" value="NZ_BAAALO010000113.1"/>
</dbReference>
<comment type="caution">
    <text evidence="1">The sequence shown here is derived from an EMBL/GenBank/DDBJ whole genome shotgun (WGS) entry which is preliminary data.</text>
</comment>
<evidence type="ECO:0000313" key="1">
    <source>
        <dbReference type="EMBL" id="MBB6471399.1"/>
    </source>
</evidence>
<dbReference type="AlphaFoldDB" id="A0A7X0IBF0"/>
<organism evidence="1 2">
    <name type="scientific">Sphaerisporangium rubeum</name>
    <dbReference type="NCBI Taxonomy" id="321317"/>
    <lineage>
        <taxon>Bacteria</taxon>
        <taxon>Bacillati</taxon>
        <taxon>Actinomycetota</taxon>
        <taxon>Actinomycetes</taxon>
        <taxon>Streptosporangiales</taxon>
        <taxon>Streptosporangiaceae</taxon>
        <taxon>Sphaerisporangium</taxon>
    </lineage>
</organism>
<dbReference type="EMBL" id="JACHIU010000001">
    <property type="protein sequence ID" value="MBB6471399.1"/>
    <property type="molecule type" value="Genomic_DNA"/>
</dbReference>
<gene>
    <name evidence="1" type="ORF">BJ992_000830</name>
</gene>
<protein>
    <submittedName>
        <fullName evidence="1">Uncharacterized protein</fullName>
    </submittedName>
</protein>
<proteinExistence type="predicted"/>